<evidence type="ECO:0000313" key="2">
    <source>
        <dbReference type="EMBL" id="KAK3354124.1"/>
    </source>
</evidence>
<feature type="signal peptide" evidence="1">
    <location>
        <begin position="1"/>
        <end position="20"/>
    </location>
</feature>
<keyword evidence="1" id="KW-0732">Signal</keyword>
<protein>
    <recommendedName>
        <fullName evidence="4">Secreted protein</fullName>
    </recommendedName>
</protein>
<name>A0AAE0MV53_9PEZI</name>
<dbReference type="AlphaFoldDB" id="A0AAE0MV53"/>
<keyword evidence="3" id="KW-1185">Reference proteome</keyword>
<dbReference type="Proteomes" id="UP001278500">
    <property type="component" value="Unassembled WGS sequence"/>
</dbReference>
<comment type="caution">
    <text evidence="2">The sequence shown here is derived from an EMBL/GenBank/DDBJ whole genome shotgun (WGS) entry which is preliminary data.</text>
</comment>
<proteinExistence type="predicted"/>
<gene>
    <name evidence="2" type="ORF">B0H65DRAFT_1120</name>
</gene>
<sequence length="109" mass="12724">MVDRNSLLMLFVFFFYRIKCFTPPFRCRCGKKKQKPNKNAISQCRNTCVATSVSFDCKMNQWKMDETGKAWYLLRERQMVGNFWVILSAVKGRPRLESRALSAQGEATI</sequence>
<accession>A0AAE0MV53</accession>
<organism evidence="2 3">
    <name type="scientific">Neurospora tetraspora</name>
    <dbReference type="NCBI Taxonomy" id="94610"/>
    <lineage>
        <taxon>Eukaryota</taxon>
        <taxon>Fungi</taxon>
        <taxon>Dikarya</taxon>
        <taxon>Ascomycota</taxon>
        <taxon>Pezizomycotina</taxon>
        <taxon>Sordariomycetes</taxon>
        <taxon>Sordariomycetidae</taxon>
        <taxon>Sordariales</taxon>
        <taxon>Sordariaceae</taxon>
        <taxon>Neurospora</taxon>
    </lineage>
</organism>
<dbReference type="GeneID" id="87857744"/>
<dbReference type="RefSeq" id="XP_062685502.1">
    <property type="nucleotide sequence ID" value="XM_062820590.1"/>
</dbReference>
<evidence type="ECO:0000313" key="3">
    <source>
        <dbReference type="Proteomes" id="UP001278500"/>
    </source>
</evidence>
<dbReference type="EMBL" id="JAUEPP010000001">
    <property type="protein sequence ID" value="KAK3354124.1"/>
    <property type="molecule type" value="Genomic_DNA"/>
</dbReference>
<feature type="chain" id="PRO_5042051688" description="Secreted protein" evidence="1">
    <location>
        <begin position="21"/>
        <end position="109"/>
    </location>
</feature>
<evidence type="ECO:0008006" key="4">
    <source>
        <dbReference type="Google" id="ProtNLM"/>
    </source>
</evidence>
<reference evidence="2" key="1">
    <citation type="journal article" date="2023" name="Mol. Phylogenet. Evol.">
        <title>Genome-scale phylogeny and comparative genomics of the fungal order Sordariales.</title>
        <authorList>
            <person name="Hensen N."/>
            <person name="Bonometti L."/>
            <person name="Westerberg I."/>
            <person name="Brannstrom I.O."/>
            <person name="Guillou S."/>
            <person name="Cros-Aarteil S."/>
            <person name="Calhoun S."/>
            <person name="Haridas S."/>
            <person name="Kuo A."/>
            <person name="Mondo S."/>
            <person name="Pangilinan J."/>
            <person name="Riley R."/>
            <person name="LaButti K."/>
            <person name="Andreopoulos B."/>
            <person name="Lipzen A."/>
            <person name="Chen C."/>
            <person name="Yan M."/>
            <person name="Daum C."/>
            <person name="Ng V."/>
            <person name="Clum A."/>
            <person name="Steindorff A."/>
            <person name="Ohm R.A."/>
            <person name="Martin F."/>
            <person name="Silar P."/>
            <person name="Natvig D.O."/>
            <person name="Lalanne C."/>
            <person name="Gautier V."/>
            <person name="Ament-Velasquez S.L."/>
            <person name="Kruys A."/>
            <person name="Hutchinson M.I."/>
            <person name="Powell A.J."/>
            <person name="Barry K."/>
            <person name="Miller A.N."/>
            <person name="Grigoriev I.V."/>
            <person name="Debuchy R."/>
            <person name="Gladieux P."/>
            <person name="Hiltunen Thoren M."/>
            <person name="Johannesson H."/>
        </authorList>
    </citation>
    <scope>NUCLEOTIDE SEQUENCE</scope>
    <source>
        <strain evidence="2">CBS 560.94</strain>
    </source>
</reference>
<evidence type="ECO:0000256" key="1">
    <source>
        <dbReference type="SAM" id="SignalP"/>
    </source>
</evidence>
<reference evidence="2" key="2">
    <citation type="submission" date="2023-06" db="EMBL/GenBank/DDBJ databases">
        <authorList>
            <consortium name="Lawrence Berkeley National Laboratory"/>
            <person name="Haridas S."/>
            <person name="Hensen N."/>
            <person name="Bonometti L."/>
            <person name="Westerberg I."/>
            <person name="Brannstrom I.O."/>
            <person name="Guillou S."/>
            <person name="Cros-Aarteil S."/>
            <person name="Calhoun S."/>
            <person name="Kuo A."/>
            <person name="Mondo S."/>
            <person name="Pangilinan J."/>
            <person name="Riley R."/>
            <person name="Labutti K."/>
            <person name="Andreopoulos B."/>
            <person name="Lipzen A."/>
            <person name="Chen C."/>
            <person name="Yanf M."/>
            <person name="Daum C."/>
            <person name="Ng V."/>
            <person name="Clum A."/>
            <person name="Steindorff A."/>
            <person name="Ohm R."/>
            <person name="Martin F."/>
            <person name="Silar P."/>
            <person name="Natvig D."/>
            <person name="Lalanne C."/>
            <person name="Gautier V."/>
            <person name="Ament-Velasquez S.L."/>
            <person name="Kruys A."/>
            <person name="Hutchinson M.I."/>
            <person name="Powell A.J."/>
            <person name="Barry K."/>
            <person name="Miller A.N."/>
            <person name="Grigoriev I.V."/>
            <person name="Debuchy R."/>
            <person name="Gladieux P."/>
            <person name="Thoren M.H."/>
            <person name="Johannesson H."/>
        </authorList>
    </citation>
    <scope>NUCLEOTIDE SEQUENCE</scope>
    <source>
        <strain evidence="2">CBS 560.94</strain>
    </source>
</reference>